<gene>
    <name evidence="2" type="primary">ATP8</name>
</gene>
<evidence type="ECO:0000256" key="1">
    <source>
        <dbReference type="SAM" id="Phobius"/>
    </source>
</evidence>
<dbReference type="AlphaFoldDB" id="A0A8E7IW65"/>
<evidence type="ECO:0000313" key="2">
    <source>
        <dbReference type="EMBL" id="QVX31173.1"/>
    </source>
</evidence>
<dbReference type="EMBL" id="MW794260">
    <property type="protein sequence ID" value="QVX31173.1"/>
    <property type="molecule type" value="Genomic_DNA"/>
</dbReference>
<organism evidence="2">
    <name type="scientific">Gesiella jameensis</name>
    <dbReference type="NCBI Taxonomy" id="1960709"/>
    <lineage>
        <taxon>Eukaryota</taxon>
        <taxon>Metazoa</taxon>
        <taxon>Spiralia</taxon>
        <taxon>Lophotrochozoa</taxon>
        <taxon>Annelida</taxon>
        <taxon>Polychaeta</taxon>
        <taxon>Errantia</taxon>
        <taxon>Phyllodocida</taxon>
        <taxon>Polynoidae</taxon>
        <taxon>Gesiella</taxon>
    </lineage>
</organism>
<keyword evidence="1" id="KW-1133">Transmembrane helix</keyword>
<keyword evidence="1" id="KW-0472">Membrane</keyword>
<protein>
    <submittedName>
        <fullName evidence="2">ATP synthase F0 subunit 8</fullName>
    </submittedName>
</protein>
<keyword evidence="1" id="KW-0812">Transmembrane</keyword>
<feature type="transmembrane region" description="Helical" evidence="1">
    <location>
        <begin position="6"/>
        <end position="30"/>
    </location>
</feature>
<proteinExistence type="predicted"/>
<keyword evidence="2" id="KW-0496">Mitochondrion</keyword>
<name>A0A8E7IW65_9ANNE</name>
<accession>A0A8E7IW65</accession>
<geneLocation type="mitochondrion" evidence="2"/>
<sequence length="52" mass="6741">MPHFSPMNWLFIPLFIWMYMLSLMSLIWWLQSPLFPKYFMMNHNFNYFSWKW</sequence>
<reference evidence="2" key="1">
    <citation type="journal article" date="2021" name="Sci. Rep.">
        <title>Morphological convergence and adaptation in cave and pelagic scale worms (Polynoidae, Annelida).</title>
        <authorList>
            <person name="Gonzalez B.C."/>
            <person name="Martinez A."/>
            <person name="Worsaae K."/>
            <person name="Osborn K.J."/>
        </authorList>
    </citation>
    <scope>NUCLEOTIDE SEQUENCE</scope>
</reference>